<dbReference type="Proteomes" id="UP001279522">
    <property type="component" value="Unassembled WGS sequence"/>
</dbReference>
<dbReference type="RefSeq" id="WP_131445681.1">
    <property type="nucleotide sequence ID" value="NZ_CP115129.1"/>
</dbReference>
<proteinExistence type="predicted"/>
<reference evidence="1" key="1">
    <citation type="submission" date="2023-05" db="EMBL/GenBank/DDBJ databases">
        <authorList>
            <consortium name="Clinical and Environmental Microbiology Branch: Whole genome sequencing antimicrobial resistance pathogens in the healthcare setting"/>
        </authorList>
    </citation>
    <scope>NUCLEOTIDE SEQUENCE</scope>
    <source>
        <strain evidence="1">2023GN-00287</strain>
    </source>
</reference>
<dbReference type="AlphaFoldDB" id="A0AAN4A5S3"/>
<protein>
    <submittedName>
        <fullName evidence="1">Uncharacterized protein</fullName>
    </submittedName>
</protein>
<dbReference type="EMBL" id="ABOSXX010000006">
    <property type="protein sequence ID" value="ELV3679399.1"/>
    <property type="molecule type" value="Genomic_DNA"/>
</dbReference>
<sequence length="205" mass="23596">MYDNNASRKSNRSVFGVGNLDVHPVIINGVRTRAYRVWFSMLKRCYGKGTSYRPDYEGCTVDLHWHTFSNFKYFYDKFYFDGAELDKDLLFLGNKVYSKERCVFIPQWLNTFITVRTDKASPYPIGVSAASKSNKFQAAIKCNGENKHLGLFSSPYDAHLAWYDAKLKIAYGYKEICDFLHPDLHSGVIKKLESLKADPNCCYSI</sequence>
<dbReference type="GO" id="GO:0003677">
    <property type="term" value="F:DNA binding"/>
    <property type="evidence" value="ECO:0007669"/>
    <property type="project" value="InterPro"/>
</dbReference>
<dbReference type="InterPro" id="IPR016177">
    <property type="entry name" value="DNA-bd_dom_sf"/>
</dbReference>
<accession>A0AAN4A5S3</accession>
<dbReference type="SUPFAM" id="SSF54171">
    <property type="entry name" value="DNA-binding domain"/>
    <property type="match status" value="1"/>
</dbReference>
<evidence type="ECO:0000313" key="2">
    <source>
        <dbReference type="Proteomes" id="UP001279522"/>
    </source>
</evidence>
<gene>
    <name evidence="1" type="ORF">SGX49_001808</name>
</gene>
<organism evidence="1 2">
    <name type="scientific">Citrobacter freundii</name>
    <dbReference type="NCBI Taxonomy" id="546"/>
    <lineage>
        <taxon>Bacteria</taxon>
        <taxon>Pseudomonadati</taxon>
        <taxon>Pseudomonadota</taxon>
        <taxon>Gammaproteobacteria</taxon>
        <taxon>Enterobacterales</taxon>
        <taxon>Enterobacteriaceae</taxon>
        <taxon>Citrobacter</taxon>
        <taxon>Citrobacter freundii complex</taxon>
    </lineage>
</organism>
<name>A0AAN4A5S3_CITFR</name>
<comment type="caution">
    <text evidence="1">The sequence shown here is derived from an EMBL/GenBank/DDBJ whole genome shotgun (WGS) entry which is preliminary data.</text>
</comment>
<evidence type="ECO:0000313" key="1">
    <source>
        <dbReference type="EMBL" id="ELV3679399.1"/>
    </source>
</evidence>